<dbReference type="Proteomes" id="UP000027222">
    <property type="component" value="Unassembled WGS sequence"/>
</dbReference>
<keyword evidence="3" id="KW-1185">Reference proteome</keyword>
<organism evidence="2 3">
    <name type="scientific">Galerina marginata (strain CBS 339.88)</name>
    <dbReference type="NCBI Taxonomy" id="685588"/>
    <lineage>
        <taxon>Eukaryota</taxon>
        <taxon>Fungi</taxon>
        <taxon>Dikarya</taxon>
        <taxon>Basidiomycota</taxon>
        <taxon>Agaricomycotina</taxon>
        <taxon>Agaricomycetes</taxon>
        <taxon>Agaricomycetidae</taxon>
        <taxon>Agaricales</taxon>
        <taxon>Agaricineae</taxon>
        <taxon>Strophariaceae</taxon>
        <taxon>Galerina</taxon>
    </lineage>
</organism>
<dbReference type="Pfam" id="PF00646">
    <property type="entry name" value="F-box"/>
    <property type="match status" value="1"/>
</dbReference>
<feature type="domain" description="F-box" evidence="1">
    <location>
        <begin position="4"/>
        <end position="40"/>
    </location>
</feature>
<name>A0A067T2M4_GALM3</name>
<dbReference type="AlphaFoldDB" id="A0A067T2M4"/>
<proteinExistence type="predicted"/>
<evidence type="ECO:0000313" key="3">
    <source>
        <dbReference type="Proteomes" id="UP000027222"/>
    </source>
</evidence>
<evidence type="ECO:0000313" key="2">
    <source>
        <dbReference type="EMBL" id="KDR77415.1"/>
    </source>
</evidence>
<dbReference type="STRING" id="685588.A0A067T2M4"/>
<dbReference type="SUPFAM" id="SSF81383">
    <property type="entry name" value="F-box domain"/>
    <property type="match status" value="1"/>
</dbReference>
<dbReference type="InterPro" id="IPR001810">
    <property type="entry name" value="F-box_dom"/>
</dbReference>
<dbReference type="OrthoDB" id="3149552at2759"/>
<sequence length="562" mass="63629">MVYILDLAVETLIEIFSRLLFTDIFSCKQTCQTFLDVISNSTQLNYHVELQMSGMKDNPDCLLPVPVRLKMLKDRELAWATFNFKFITKVKIPYKPSGQHDVTAGIFLMGKAHPIERLTSDGIQSVMLPSAPDEYVPSKWKDVHLGAMVLDFRPAIGEHDLLACVLLVPDDENPSIANVKVILRNYSDTHKDHDAALMPSISVCSVNAQEIPEIHVEISGETLAIIVGLFADLHEPEEVFRLFLFDWKTGYNKTPIPIRVFNPGIVFLREDVLLQPNMKTGALDIYSIPRSSTDGDSNEVQHLLSLCFPSLNPGYFISYMTARCEPGTTSNSDFPKHTPKMRPYANDPAAAIAVILLEIHTPDNEERSQRLETDEDETTRTIINFVMIVHRKALLELVLQQPEGNANKETKLPWDVWGPPITRWFEVGSFEESFNTDSFGQRYVQLINRAIHIFDFNPSRVKLMAKHGRELLAERDLELRVIHEDSRIIDLGQRPENAVRSLNPERDVFTGVPAGALPFVQVISTGWPETYDGLLIDEERLLAVLTEDDPYIIESMDVIYIG</sequence>
<gene>
    <name evidence="2" type="ORF">GALMADRAFT_278639</name>
</gene>
<protein>
    <recommendedName>
        <fullName evidence="1">F-box domain-containing protein</fullName>
    </recommendedName>
</protein>
<accession>A0A067T2M4</accession>
<dbReference type="HOGENOM" id="CLU_007279_0_0_1"/>
<dbReference type="EMBL" id="KL142376">
    <property type="protein sequence ID" value="KDR77415.1"/>
    <property type="molecule type" value="Genomic_DNA"/>
</dbReference>
<reference evidence="3" key="1">
    <citation type="journal article" date="2014" name="Proc. Natl. Acad. Sci. U.S.A.">
        <title>Extensive sampling of basidiomycete genomes demonstrates inadequacy of the white-rot/brown-rot paradigm for wood decay fungi.</title>
        <authorList>
            <person name="Riley R."/>
            <person name="Salamov A.A."/>
            <person name="Brown D.W."/>
            <person name="Nagy L.G."/>
            <person name="Floudas D."/>
            <person name="Held B.W."/>
            <person name="Levasseur A."/>
            <person name="Lombard V."/>
            <person name="Morin E."/>
            <person name="Otillar R."/>
            <person name="Lindquist E.A."/>
            <person name="Sun H."/>
            <person name="LaButti K.M."/>
            <person name="Schmutz J."/>
            <person name="Jabbour D."/>
            <person name="Luo H."/>
            <person name="Baker S.E."/>
            <person name="Pisabarro A.G."/>
            <person name="Walton J.D."/>
            <person name="Blanchette R.A."/>
            <person name="Henrissat B."/>
            <person name="Martin F."/>
            <person name="Cullen D."/>
            <person name="Hibbett D.S."/>
            <person name="Grigoriev I.V."/>
        </authorList>
    </citation>
    <scope>NUCLEOTIDE SEQUENCE [LARGE SCALE GENOMIC DNA]</scope>
    <source>
        <strain evidence="3">CBS 339.88</strain>
    </source>
</reference>
<dbReference type="InterPro" id="IPR036047">
    <property type="entry name" value="F-box-like_dom_sf"/>
</dbReference>
<evidence type="ECO:0000259" key="1">
    <source>
        <dbReference type="Pfam" id="PF00646"/>
    </source>
</evidence>